<evidence type="ECO:0000313" key="1">
    <source>
        <dbReference type="EMBL" id="MEI5998128.1"/>
    </source>
</evidence>
<sequence length="61" mass="6773">MLLSPTWYADSKAGHLCDVASDSRSTATARKVEVREDTTVLAALANESEYRFLLLQKNRAT</sequence>
<dbReference type="EMBL" id="JACFYJ010000017">
    <property type="protein sequence ID" value="MEI5998128.1"/>
    <property type="molecule type" value="Genomic_DNA"/>
</dbReference>
<dbReference type="Proteomes" id="UP001386437">
    <property type="component" value="Unassembled WGS sequence"/>
</dbReference>
<evidence type="ECO:0000313" key="2">
    <source>
        <dbReference type="Proteomes" id="UP001386437"/>
    </source>
</evidence>
<organism evidence="1 2">
    <name type="scientific">Paraburkholderia bengalensis</name>
    <dbReference type="NCBI Taxonomy" id="2747562"/>
    <lineage>
        <taxon>Bacteria</taxon>
        <taxon>Pseudomonadati</taxon>
        <taxon>Pseudomonadota</taxon>
        <taxon>Betaproteobacteria</taxon>
        <taxon>Burkholderiales</taxon>
        <taxon>Burkholderiaceae</taxon>
        <taxon>Paraburkholderia</taxon>
    </lineage>
</organism>
<name>A0ABU8IR82_9BURK</name>
<gene>
    <name evidence="1" type="ORF">H3V53_13230</name>
</gene>
<keyword evidence="2" id="KW-1185">Reference proteome</keyword>
<accession>A0ABU8IR82</accession>
<reference evidence="1 2" key="1">
    <citation type="journal article" date="2022" name="Arch. Microbiol.">
        <title>Paraburkholderia bengalensis sp. nov. isolated from roots of Oryza sativa, IR64.</title>
        <authorList>
            <person name="Nag P."/>
            <person name="Mondal N."/>
            <person name="Sarkar J."/>
            <person name="Das S."/>
        </authorList>
    </citation>
    <scope>NUCLEOTIDE SEQUENCE [LARGE SCALE GENOMIC DNA]</scope>
    <source>
        <strain evidence="1 2">IR64_4_BI</strain>
    </source>
</reference>
<protein>
    <submittedName>
        <fullName evidence="1">Uncharacterized protein</fullName>
    </submittedName>
</protein>
<proteinExistence type="predicted"/>
<dbReference type="RefSeq" id="WP_336598313.1">
    <property type="nucleotide sequence ID" value="NZ_JACFYJ010000017.1"/>
</dbReference>
<comment type="caution">
    <text evidence="1">The sequence shown here is derived from an EMBL/GenBank/DDBJ whole genome shotgun (WGS) entry which is preliminary data.</text>
</comment>